<proteinExistence type="inferred from homology"/>
<feature type="signal peptide" evidence="5">
    <location>
        <begin position="1"/>
        <end position="15"/>
    </location>
</feature>
<dbReference type="PANTHER" id="PTHR31316:SF2">
    <property type="entry name" value="BETA-GLUCOSIDASE-LIKE PROTEIN NCA3, MITOCHONDRIAL-RELATED"/>
    <property type="match status" value="1"/>
</dbReference>
<dbReference type="GO" id="GO:0009272">
    <property type="term" value="P:fungal-type cell wall biogenesis"/>
    <property type="evidence" value="ECO:0007669"/>
    <property type="project" value="EnsemblFungi"/>
</dbReference>
<protein>
    <submittedName>
        <fullName evidence="6">Uncharacterized protein</fullName>
    </submittedName>
</protein>
<evidence type="ECO:0000313" key="6">
    <source>
        <dbReference type="EMBL" id="CCE93982.1"/>
    </source>
</evidence>
<comment type="subcellular location">
    <subcellularLocation>
        <location evidence="1">Mitochondrion</location>
    </subcellularLocation>
</comment>
<dbReference type="RefSeq" id="XP_003683193.1">
    <property type="nucleotide sequence ID" value="XM_003683145.1"/>
</dbReference>
<dbReference type="GO" id="GO:0009986">
    <property type="term" value="C:cell surface"/>
    <property type="evidence" value="ECO:0007669"/>
    <property type="project" value="TreeGrafter"/>
</dbReference>
<dbReference type="Proteomes" id="UP000005627">
    <property type="component" value="Chromosome 8"/>
</dbReference>
<evidence type="ECO:0000256" key="5">
    <source>
        <dbReference type="SAM" id="SignalP"/>
    </source>
</evidence>
<comment type="similarity">
    <text evidence="2">Belongs to the SUN family.</text>
</comment>
<dbReference type="PANTHER" id="PTHR31316">
    <property type="entry name" value="BETA-GLUCOSIDASE-LIKE PROTEIN NCA3, MITOCHONDRIAL-RELATED"/>
    <property type="match status" value="1"/>
</dbReference>
<dbReference type="GO" id="GO:0000422">
    <property type="term" value="P:autophagy of mitochondrion"/>
    <property type="evidence" value="ECO:0007669"/>
    <property type="project" value="EnsemblFungi"/>
</dbReference>
<dbReference type="InParanoid" id="G8ZZD8"/>
<dbReference type="eggNOG" id="ENOG502QREM">
    <property type="taxonomic scope" value="Eukaryota"/>
</dbReference>
<gene>
    <name evidence="6" type="primary">TDEL0H01230</name>
    <name evidence="6" type="ORF">TDEL_0H01230</name>
</gene>
<evidence type="ECO:0000256" key="4">
    <source>
        <dbReference type="SAM" id="MobiDB-lite"/>
    </source>
</evidence>
<dbReference type="FunCoup" id="G8ZZD8">
    <property type="interactions" value="94"/>
</dbReference>
<keyword evidence="5" id="KW-0732">Signal</keyword>
<dbReference type="STRING" id="1076872.G8ZZD8"/>
<dbReference type="OrthoDB" id="5339822at2759"/>
<dbReference type="KEGG" id="tdl:TDEL_0H01230"/>
<dbReference type="AlphaFoldDB" id="G8ZZD8"/>
<name>G8ZZD8_TORDE</name>
<evidence type="ECO:0000256" key="3">
    <source>
        <dbReference type="ARBA" id="ARBA00023128"/>
    </source>
</evidence>
<dbReference type="GO" id="GO:0005743">
    <property type="term" value="C:mitochondrial inner membrane"/>
    <property type="evidence" value="ECO:0007669"/>
    <property type="project" value="EnsemblFungi"/>
</dbReference>
<feature type="compositionally biased region" description="Low complexity" evidence="4">
    <location>
        <begin position="79"/>
        <end position="105"/>
    </location>
</feature>
<dbReference type="GO" id="GO:0009277">
    <property type="term" value="C:fungal-type cell wall"/>
    <property type="evidence" value="ECO:0007669"/>
    <property type="project" value="TreeGrafter"/>
</dbReference>
<evidence type="ECO:0000256" key="2">
    <source>
        <dbReference type="ARBA" id="ARBA00010579"/>
    </source>
</evidence>
<keyword evidence="3" id="KW-0496">Mitochondrion</keyword>
<dbReference type="InterPro" id="IPR051526">
    <property type="entry name" value="Beta-Glucosidase_SUN"/>
</dbReference>
<accession>G8ZZD8</accession>
<dbReference type="EMBL" id="HE616749">
    <property type="protein sequence ID" value="CCE93982.1"/>
    <property type="molecule type" value="Genomic_DNA"/>
</dbReference>
<dbReference type="GeneID" id="11501067"/>
<sequence length="385" mass="39146">MKLSSVLLLSATALAAPAVHHKDRHNEKRDVVVVTQYVDQNGQAVAHQGVATGATAPVATTSSTVSAVGAASSAPAASKASSASSAPAASSASSASSSASSASTGSSGGSSGGVNGDLADFSGPNEEFQDGVIPCSSLPSGQGVVSLDWVGLDGWASIMDLAGNTASTCQDGFYCSYACQAGMSKTQWPTEQPSDGRTVGGLLCKNGLLYRANQGSKYLCEWDNNSAQAVNKKSQSIAMCRTDYPGSENMVVPTVVEAGGSKPVCAVKEDSYYMWQGKKTSAQYYVNNAGVSVEDGCIWGTDGSGVGNWAPIVLGSGYTNGITYLSIIPNPNNKTPPNYNIKIVANEGSSINGDCKLENGVYSGGSGSDGCTVSVTSGSASFVFY</sequence>
<evidence type="ECO:0000256" key="1">
    <source>
        <dbReference type="ARBA" id="ARBA00004173"/>
    </source>
</evidence>
<keyword evidence="7" id="KW-1185">Reference proteome</keyword>
<dbReference type="HOGENOM" id="CLU_033459_0_0_1"/>
<reference evidence="6 7" key="1">
    <citation type="journal article" date="2011" name="Proc. Natl. Acad. Sci. U.S.A.">
        <title>Evolutionary erosion of yeast sex chromosomes by mating-type switching accidents.</title>
        <authorList>
            <person name="Gordon J.L."/>
            <person name="Armisen D."/>
            <person name="Proux-Wera E."/>
            <person name="Oheigeartaigh S.S."/>
            <person name="Byrne K.P."/>
            <person name="Wolfe K.H."/>
        </authorList>
    </citation>
    <scope>NUCLEOTIDE SEQUENCE [LARGE SCALE GENOMIC DNA]</scope>
    <source>
        <strain evidence="7">ATCC 10662 / CBS 1146 / NBRC 0425 / NCYC 2629 / NRRL Y-866</strain>
    </source>
</reference>
<feature type="compositionally biased region" description="Gly residues" evidence="4">
    <location>
        <begin position="106"/>
        <end position="115"/>
    </location>
</feature>
<feature type="chain" id="PRO_5012949071" evidence="5">
    <location>
        <begin position="16"/>
        <end position="385"/>
    </location>
</feature>
<feature type="region of interest" description="Disordered" evidence="4">
    <location>
        <begin position="79"/>
        <end position="123"/>
    </location>
</feature>
<dbReference type="InterPro" id="IPR005556">
    <property type="entry name" value="SUN"/>
</dbReference>
<dbReference type="GO" id="GO:0031505">
    <property type="term" value="P:fungal-type cell wall organization"/>
    <property type="evidence" value="ECO:0007669"/>
    <property type="project" value="TreeGrafter"/>
</dbReference>
<organism evidence="6 7">
    <name type="scientific">Torulaspora delbrueckii</name>
    <name type="common">Yeast</name>
    <name type="synonym">Candida colliculosa</name>
    <dbReference type="NCBI Taxonomy" id="4950"/>
    <lineage>
        <taxon>Eukaryota</taxon>
        <taxon>Fungi</taxon>
        <taxon>Dikarya</taxon>
        <taxon>Ascomycota</taxon>
        <taxon>Saccharomycotina</taxon>
        <taxon>Saccharomycetes</taxon>
        <taxon>Saccharomycetales</taxon>
        <taxon>Saccharomycetaceae</taxon>
        <taxon>Torulaspora</taxon>
    </lineage>
</organism>
<evidence type="ECO:0000313" key="7">
    <source>
        <dbReference type="Proteomes" id="UP000005627"/>
    </source>
</evidence>
<dbReference type="Pfam" id="PF03856">
    <property type="entry name" value="SUN"/>
    <property type="match status" value="1"/>
</dbReference>